<dbReference type="PANTHER" id="PTHR43798">
    <property type="entry name" value="MONOACYLGLYCEROL LIPASE"/>
    <property type="match status" value="1"/>
</dbReference>
<reference evidence="3" key="1">
    <citation type="journal article" date="2019" name="Int. J. Syst. Evol. Microbiol.">
        <title>The Global Catalogue of Microorganisms (GCM) 10K type strain sequencing project: providing services to taxonomists for standard genome sequencing and annotation.</title>
        <authorList>
            <consortium name="The Broad Institute Genomics Platform"/>
            <consortium name="The Broad Institute Genome Sequencing Center for Infectious Disease"/>
            <person name="Wu L."/>
            <person name="Ma J."/>
        </authorList>
    </citation>
    <scope>NUCLEOTIDE SEQUENCE [LARGE SCALE GENOMIC DNA]</scope>
    <source>
        <strain evidence="3">TISTR 1858</strain>
    </source>
</reference>
<dbReference type="InterPro" id="IPR050266">
    <property type="entry name" value="AB_hydrolase_sf"/>
</dbReference>
<dbReference type="EMBL" id="JBHUMX010000041">
    <property type="protein sequence ID" value="MFD2630153.1"/>
    <property type="molecule type" value="Genomic_DNA"/>
</dbReference>
<evidence type="ECO:0000313" key="3">
    <source>
        <dbReference type="Proteomes" id="UP001597451"/>
    </source>
</evidence>
<dbReference type="InterPro" id="IPR029058">
    <property type="entry name" value="AB_hydrolase_fold"/>
</dbReference>
<sequence length="238" mass="27122">MLLHIEKNGQGEPLLFIHTGLQTGGVDFPAQREYFQKDYQVIQPDLRGHGKSVTEDHSNFVQDSVEDLKDTMDHEKIVSAHIAGCSMGALVALAFAKRYPRYVKSLALSGILPRKPDNWNELNEEDNKQVHEIVKSEEAITYFNEIHEGDWLTLLKSTEHHDWYPFDLTGDLSDLEMPTLFLVGEESSLETKGAEVYPQMNEKIHVSVIPFAGHNVHLEQPELYNSTYELFLNNVKDS</sequence>
<keyword evidence="2" id="KW-0378">Hydrolase</keyword>
<keyword evidence="3" id="KW-1185">Reference proteome</keyword>
<proteinExistence type="predicted"/>
<dbReference type="Proteomes" id="UP001597451">
    <property type="component" value="Unassembled WGS sequence"/>
</dbReference>
<dbReference type="RefSeq" id="WP_379563098.1">
    <property type="nucleotide sequence ID" value="NZ_JBHUMX010000041.1"/>
</dbReference>
<dbReference type="InterPro" id="IPR000073">
    <property type="entry name" value="AB_hydrolase_1"/>
</dbReference>
<comment type="caution">
    <text evidence="2">The sequence shown here is derived from an EMBL/GenBank/DDBJ whole genome shotgun (WGS) entry which is preliminary data.</text>
</comment>
<dbReference type="SUPFAM" id="SSF53474">
    <property type="entry name" value="alpha/beta-Hydrolases"/>
    <property type="match status" value="1"/>
</dbReference>
<dbReference type="GO" id="GO:0016787">
    <property type="term" value="F:hydrolase activity"/>
    <property type="evidence" value="ECO:0007669"/>
    <property type="project" value="UniProtKB-KW"/>
</dbReference>
<dbReference type="Pfam" id="PF00561">
    <property type="entry name" value="Abhydrolase_1"/>
    <property type="match status" value="1"/>
</dbReference>
<name>A0ABW5Q3G4_9BACI</name>
<protein>
    <submittedName>
        <fullName evidence="2">Alpha/beta fold hydrolase</fullName>
    </submittedName>
</protein>
<gene>
    <name evidence="2" type="ORF">ACFSUN_15305</name>
</gene>
<evidence type="ECO:0000259" key="1">
    <source>
        <dbReference type="Pfam" id="PF00561"/>
    </source>
</evidence>
<dbReference type="PANTHER" id="PTHR43798:SF33">
    <property type="entry name" value="HYDROLASE, PUTATIVE (AFU_ORTHOLOGUE AFUA_2G14860)-RELATED"/>
    <property type="match status" value="1"/>
</dbReference>
<dbReference type="Gene3D" id="3.40.50.1820">
    <property type="entry name" value="alpha/beta hydrolase"/>
    <property type="match status" value="1"/>
</dbReference>
<accession>A0ABW5Q3G4</accession>
<organism evidence="2 3">
    <name type="scientific">Oceanobacillus kapialis</name>
    <dbReference type="NCBI Taxonomy" id="481353"/>
    <lineage>
        <taxon>Bacteria</taxon>
        <taxon>Bacillati</taxon>
        <taxon>Bacillota</taxon>
        <taxon>Bacilli</taxon>
        <taxon>Bacillales</taxon>
        <taxon>Bacillaceae</taxon>
        <taxon>Oceanobacillus</taxon>
    </lineage>
</organism>
<evidence type="ECO:0000313" key="2">
    <source>
        <dbReference type="EMBL" id="MFD2630153.1"/>
    </source>
</evidence>
<dbReference type="PRINTS" id="PR00111">
    <property type="entry name" value="ABHYDROLASE"/>
</dbReference>
<feature type="domain" description="AB hydrolase-1" evidence="1">
    <location>
        <begin position="13"/>
        <end position="130"/>
    </location>
</feature>